<feature type="transmembrane region" description="Helical" evidence="1">
    <location>
        <begin position="79"/>
        <end position="99"/>
    </location>
</feature>
<keyword evidence="1" id="KW-0472">Membrane</keyword>
<feature type="transmembrane region" description="Helical" evidence="1">
    <location>
        <begin position="398"/>
        <end position="418"/>
    </location>
</feature>
<dbReference type="EMBL" id="JAODZU010000021">
    <property type="protein sequence ID" value="MDH0364469.1"/>
    <property type="molecule type" value="Genomic_DNA"/>
</dbReference>
<feature type="transmembrane region" description="Helical" evidence="1">
    <location>
        <begin position="105"/>
        <end position="123"/>
    </location>
</feature>
<evidence type="ECO:0000256" key="1">
    <source>
        <dbReference type="SAM" id="Phobius"/>
    </source>
</evidence>
<feature type="transmembrane region" description="Helical" evidence="1">
    <location>
        <begin position="165"/>
        <end position="183"/>
    </location>
</feature>
<feature type="transmembrane region" description="Helical" evidence="1">
    <location>
        <begin position="204"/>
        <end position="225"/>
    </location>
</feature>
<feature type="transmembrane region" description="Helical" evidence="1">
    <location>
        <begin position="135"/>
        <end position="159"/>
    </location>
</feature>
<evidence type="ECO:0008006" key="4">
    <source>
        <dbReference type="Google" id="ProtNLM"/>
    </source>
</evidence>
<feature type="transmembrane region" description="Helical" evidence="1">
    <location>
        <begin position="367"/>
        <end position="386"/>
    </location>
</feature>
<comment type="caution">
    <text evidence="2">The sequence shown here is derived from an EMBL/GenBank/DDBJ whole genome shotgun (WGS) entry which is preliminary data.</text>
</comment>
<feature type="transmembrane region" description="Helical" evidence="1">
    <location>
        <begin position="45"/>
        <end position="67"/>
    </location>
</feature>
<feature type="transmembrane region" description="Helical" evidence="1">
    <location>
        <begin position="315"/>
        <end position="333"/>
    </location>
</feature>
<gene>
    <name evidence="2" type="ORF">N7330_15625</name>
</gene>
<accession>A0AA42HUF1</accession>
<sequence length="419" mass="45397">MNRLSRLFFYLLSFGLARGGLFVAPIVLANLLSPADYGTLELAQAIASMGALVLTLGTSGTVPLILIRKIKMASWGGVLLHQIGIVTALLLVALVAWHFDTRPVVWLAAACTGTLMLQGLWSVTLKSHGNGEASLLMDAGFWGILSLAALAAYLFSISVAQRGTLIFFALLAYLTALVCWTFWHFTQTMPRDALRMYASTVRTGVPLMAVSLLALLATTSGRLGIGLLSSPEITAQYAVLFRSTALPIVAHQIIIVARFRQIFESPVSELERGLPVIVGLVAASVIGFWLCSNLAGFLLGPAFVSAFTQYRTEGLLILTQCILWSAIALNDLVNTRAQSAGAVMRSSVLYFALVLPIAWWFLSSRAVSLSLFVPVHSVVMAGFYLIQVMAMWRSGLRLWRTWGLALGSFTILSIQARIV</sequence>
<feature type="transmembrane region" description="Helical" evidence="1">
    <location>
        <begin position="277"/>
        <end position="303"/>
    </location>
</feature>
<dbReference type="RefSeq" id="WP_279860472.1">
    <property type="nucleotide sequence ID" value="NZ_JAODZU010000021.1"/>
</dbReference>
<organism evidence="2 3">
    <name type="scientific">Comamonas aquatica</name>
    <dbReference type="NCBI Taxonomy" id="225991"/>
    <lineage>
        <taxon>Bacteria</taxon>
        <taxon>Pseudomonadati</taxon>
        <taxon>Pseudomonadota</taxon>
        <taxon>Betaproteobacteria</taxon>
        <taxon>Burkholderiales</taxon>
        <taxon>Comamonadaceae</taxon>
        <taxon>Comamonas</taxon>
    </lineage>
</organism>
<reference evidence="2" key="1">
    <citation type="submission" date="2022-09" db="EMBL/GenBank/DDBJ databases">
        <title>Intensive care unit water sources are persistently colonized with multi-drug resistant bacteria and are the site of extensive horizontal gene transfer of antibiotic resistance genes.</title>
        <authorList>
            <person name="Diorio-Toth L."/>
        </authorList>
    </citation>
    <scope>NUCLEOTIDE SEQUENCE</scope>
    <source>
        <strain evidence="2">GD04130</strain>
    </source>
</reference>
<feature type="transmembrane region" description="Helical" evidence="1">
    <location>
        <begin position="237"/>
        <end position="257"/>
    </location>
</feature>
<proteinExistence type="predicted"/>
<dbReference type="Proteomes" id="UP001158297">
    <property type="component" value="Unassembled WGS sequence"/>
</dbReference>
<keyword evidence="1" id="KW-0812">Transmembrane</keyword>
<name>A0AA42HUF1_9BURK</name>
<evidence type="ECO:0000313" key="3">
    <source>
        <dbReference type="Proteomes" id="UP001158297"/>
    </source>
</evidence>
<dbReference type="AlphaFoldDB" id="A0AA42HUF1"/>
<keyword evidence="1" id="KW-1133">Transmembrane helix</keyword>
<evidence type="ECO:0000313" key="2">
    <source>
        <dbReference type="EMBL" id="MDH0364469.1"/>
    </source>
</evidence>
<protein>
    <recommendedName>
        <fullName evidence="4">Polysaccharide biosynthesis protein</fullName>
    </recommendedName>
</protein>
<feature type="transmembrane region" description="Helical" evidence="1">
    <location>
        <begin position="342"/>
        <end position="361"/>
    </location>
</feature>